<keyword evidence="2" id="KW-0732">Signal</keyword>
<dbReference type="PANTHER" id="PTHR33463">
    <property type="entry name" value="NB-ARC DOMAIN-CONTAINING PROTEIN-RELATED"/>
    <property type="match status" value="1"/>
</dbReference>
<proteinExistence type="predicted"/>
<feature type="chain" id="PRO_5040166373" evidence="2">
    <location>
        <begin position="19"/>
        <end position="368"/>
    </location>
</feature>
<evidence type="ECO:0000259" key="3">
    <source>
        <dbReference type="Pfam" id="PF00931"/>
    </source>
</evidence>
<keyword evidence="4" id="KW-1185">Reference proteome</keyword>
<dbReference type="GO" id="GO:0043531">
    <property type="term" value="F:ADP binding"/>
    <property type="evidence" value="ECO:0007669"/>
    <property type="project" value="InterPro"/>
</dbReference>
<keyword evidence="1" id="KW-0611">Plant defense</keyword>
<evidence type="ECO:0000256" key="1">
    <source>
        <dbReference type="ARBA" id="ARBA00022821"/>
    </source>
</evidence>
<feature type="signal peptide" evidence="2">
    <location>
        <begin position="1"/>
        <end position="18"/>
    </location>
</feature>
<dbReference type="Gene3D" id="3.40.50.300">
    <property type="entry name" value="P-loop containing nucleotide triphosphate hydrolases"/>
    <property type="match status" value="1"/>
</dbReference>
<evidence type="ECO:0000256" key="2">
    <source>
        <dbReference type="SAM" id="SignalP"/>
    </source>
</evidence>
<dbReference type="RefSeq" id="XP_021845702.1">
    <property type="nucleotide sequence ID" value="XM_021990010.2"/>
</dbReference>
<gene>
    <name evidence="5" type="primary">LOC110785554</name>
</gene>
<evidence type="ECO:0000313" key="4">
    <source>
        <dbReference type="Proteomes" id="UP000813463"/>
    </source>
</evidence>
<sequence>MDALVVVGGILTLLTLLAEVPRFGERKRVLQGKFEYLRARLDDIENIERPLFSIPVQRTKKRKRDNEIHVWVAESRELLKVAENLLTQIEECKSFISRAKKRKVLENVVDALTVHDKKGDVLNTRPLSDEQVLHRGNHLPVQEIMGQTTLNTLEEIECLLQNCEVERVAIRGREGIGKTFLMKHLHNCVLKWVERFDYVFWVTSPEKFSIKHVQDAVAAVLKCDISSDDDLRIRGGILSNKLASLGSFVLFLDGVPNANFSLDEIGITVPTNGSECKLVLTTNSTSWCRILDGFETVEVDCLSENEAFELFLNEAKIDTKSVTLLNNIPRLLAERCGGVPRMIVNLATRMCGIEDLHEWRYALFEPGV</sequence>
<dbReference type="Pfam" id="PF00931">
    <property type="entry name" value="NB-ARC"/>
    <property type="match status" value="1"/>
</dbReference>
<name>A0A9R0IAT3_SPIOL</name>
<dbReference type="Proteomes" id="UP000813463">
    <property type="component" value="Chromosome 1"/>
</dbReference>
<protein>
    <submittedName>
        <fullName evidence="5">Probable disease resistance protein At5g43740</fullName>
    </submittedName>
</protein>
<accession>A0A9R0IAT3</accession>
<organism evidence="4 5">
    <name type="scientific">Spinacia oleracea</name>
    <name type="common">Spinach</name>
    <dbReference type="NCBI Taxonomy" id="3562"/>
    <lineage>
        <taxon>Eukaryota</taxon>
        <taxon>Viridiplantae</taxon>
        <taxon>Streptophyta</taxon>
        <taxon>Embryophyta</taxon>
        <taxon>Tracheophyta</taxon>
        <taxon>Spermatophyta</taxon>
        <taxon>Magnoliopsida</taxon>
        <taxon>eudicotyledons</taxon>
        <taxon>Gunneridae</taxon>
        <taxon>Pentapetalae</taxon>
        <taxon>Caryophyllales</taxon>
        <taxon>Chenopodiaceae</taxon>
        <taxon>Chenopodioideae</taxon>
        <taxon>Anserineae</taxon>
        <taxon>Spinacia</taxon>
    </lineage>
</organism>
<dbReference type="OrthoDB" id="1707259at2759"/>
<dbReference type="SUPFAM" id="SSF52540">
    <property type="entry name" value="P-loop containing nucleoside triphosphate hydrolases"/>
    <property type="match status" value="1"/>
</dbReference>
<evidence type="ECO:0000313" key="5">
    <source>
        <dbReference type="RefSeq" id="XP_021845702.1"/>
    </source>
</evidence>
<dbReference type="InterPro" id="IPR027417">
    <property type="entry name" value="P-loop_NTPase"/>
</dbReference>
<dbReference type="AlphaFoldDB" id="A0A9R0IAT3"/>
<dbReference type="InterPro" id="IPR050905">
    <property type="entry name" value="Plant_NBS-LRR"/>
</dbReference>
<reference evidence="5" key="2">
    <citation type="submission" date="2025-08" db="UniProtKB">
        <authorList>
            <consortium name="RefSeq"/>
        </authorList>
    </citation>
    <scope>IDENTIFICATION</scope>
    <source>
        <tissue evidence="5">Leaf</tissue>
    </source>
</reference>
<reference evidence="4" key="1">
    <citation type="journal article" date="2021" name="Nat. Commun.">
        <title>Genomic analyses provide insights into spinach domestication and the genetic basis of agronomic traits.</title>
        <authorList>
            <person name="Cai X."/>
            <person name="Sun X."/>
            <person name="Xu C."/>
            <person name="Sun H."/>
            <person name="Wang X."/>
            <person name="Ge C."/>
            <person name="Zhang Z."/>
            <person name="Wang Q."/>
            <person name="Fei Z."/>
            <person name="Jiao C."/>
            <person name="Wang Q."/>
        </authorList>
    </citation>
    <scope>NUCLEOTIDE SEQUENCE [LARGE SCALE GENOMIC DNA]</scope>
    <source>
        <strain evidence="4">cv. Varoflay</strain>
    </source>
</reference>
<dbReference type="InterPro" id="IPR002182">
    <property type="entry name" value="NB-ARC"/>
</dbReference>
<dbReference type="KEGG" id="soe:110785554"/>
<feature type="domain" description="NB-ARC" evidence="3">
    <location>
        <begin position="156"/>
        <end position="315"/>
    </location>
</feature>
<dbReference type="GeneID" id="110785554"/>